<organism evidence="2 3">
    <name type="scientific">Paenibacillus campinasensis</name>
    <dbReference type="NCBI Taxonomy" id="66347"/>
    <lineage>
        <taxon>Bacteria</taxon>
        <taxon>Bacillati</taxon>
        <taxon>Bacillota</taxon>
        <taxon>Bacilli</taxon>
        <taxon>Bacillales</taxon>
        <taxon>Paenibacillaceae</taxon>
        <taxon>Paenibacillus</taxon>
    </lineage>
</organism>
<feature type="signal peptide" evidence="1">
    <location>
        <begin position="1"/>
        <end position="25"/>
    </location>
</feature>
<gene>
    <name evidence="2" type="ORF">CHH67_15020</name>
</gene>
<feature type="chain" id="PRO_5032618393" description="DUF4352 domain-containing protein" evidence="1">
    <location>
        <begin position="26"/>
        <end position="854"/>
    </location>
</feature>
<proteinExistence type="predicted"/>
<dbReference type="AlphaFoldDB" id="A0A268ER00"/>
<evidence type="ECO:0000256" key="1">
    <source>
        <dbReference type="SAM" id="SignalP"/>
    </source>
</evidence>
<reference evidence="2 3" key="1">
    <citation type="submission" date="2017-07" db="EMBL/GenBank/DDBJ databases">
        <title>Isolation and whole genome analysis of endospore-forming bacteria from heroin.</title>
        <authorList>
            <person name="Kalinowski J."/>
            <person name="Ahrens B."/>
            <person name="Al-Dilaimi A."/>
            <person name="Winkler A."/>
            <person name="Wibberg D."/>
            <person name="Schleenbecker U."/>
            <person name="Ruckert C."/>
            <person name="Wolfel R."/>
            <person name="Grass G."/>
        </authorList>
    </citation>
    <scope>NUCLEOTIDE SEQUENCE [LARGE SCALE GENOMIC DNA]</scope>
    <source>
        <strain evidence="2 3">7537-G1</strain>
    </source>
</reference>
<accession>A0A268ER00</accession>
<comment type="caution">
    <text evidence="2">The sequence shown here is derived from an EMBL/GenBank/DDBJ whole genome shotgun (WGS) entry which is preliminary data.</text>
</comment>
<dbReference type="OrthoDB" id="2675985at2"/>
<evidence type="ECO:0000313" key="3">
    <source>
        <dbReference type="Proteomes" id="UP000215596"/>
    </source>
</evidence>
<evidence type="ECO:0008006" key="4">
    <source>
        <dbReference type="Google" id="ProtNLM"/>
    </source>
</evidence>
<dbReference type="EMBL" id="NPBY01000045">
    <property type="protein sequence ID" value="PAD75565.1"/>
    <property type="molecule type" value="Genomic_DNA"/>
</dbReference>
<sequence length="854" mass="92827">MNSKSFRAAVILLAAALAVTPQASAANNVSSSSGKTAPAANASLNWNVKLGDGVTAALEQADVWRQDSGNVAVFTLRYKNGGKSPARLVSYFPKAVLPGGDVKAANPITKDLAKKKVEPGQSLSVTYYVKTEQASISGMKLVMDVWNPKVKGYLERVGSYRIPAAYSAAVASGAARKLSLGGTPVTVKAESLEVIKHDGKVYAKVGMSLTNHGSRVWTDKALNPYLATGSGSAFELQREAGMEGVPVQPKERKKVYYITEIPSYLKTTDLRFLWTETDDTLKLDLPVASFKLPKAISPQWDVPEGEAKSLTISGQPVEASVRQALLRVSGDQAMWNIEVAFKNNGKKSVTVPAYDYAIKASEGSLYPYEAEDRGALTIKLSPGEERAITLDMALPAQLDQERLRLRMIAPSGDNGTIGTPADQESGGPAAPKVMAHINLPLAYFSIPYQTERRSSIGVEYPPQSPKGFAYTLESIQRLPWQDTDLVVAKLRLRNPHETNSILLPELTAEVIADEKVLLSAPEVIAEEQGSRIAPGAATEVYVMAKIPYTNDIQTLRFRLSTQQDSAKSPFLTWTASGHAQSVERLEQGKPYSIKTAGKRSELQERRTIIYEGTDSDIIYSEFTLASSEQRRIQAPLMKGYFQGTSGQIYEAETVQPETPLQPGAKQLVTFWARVPKGAGSDLQLALGTAMTGNKLAESGTEATGIMSVKKLTLNPVRPATSRGLTQLDWYPYQISVTKLAGSLQEGSPTISLNLTFDVKRTDSITAADAGHKLILTIKDSLGQTQERVLTPGTDIQVPGTRTVSLELTDEQYKRLRGGWLSLTLSDEFQNERIIMGSQTVNLTFYPNSVPDSEW</sequence>
<dbReference type="Proteomes" id="UP000215596">
    <property type="component" value="Unassembled WGS sequence"/>
</dbReference>
<evidence type="ECO:0000313" key="2">
    <source>
        <dbReference type="EMBL" id="PAD75565.1"/>
    </source>
</evidence>
<keyword evidence="1" id="KW-0732">Signal</keyword>
<protein>
    <recommendedName>
        <fullName evidence="4">DUF4352 domain-containing protein</fullName>
    </recommendedName>
</protein>
<name>A0A268ER00_9BACL</name>
<dbReference type="RefSeq" id="WP_095266054.1">
    <property type="nucleotide sequence ID" value="NZ_NPBY01000045.1"/>
</dbReference>